<protein>
    <submittedName>
        <fullName evidence="1">Uncharacterized protein</fullName>
    </submittedName>
</protein>
<name>A0ACC2XJ78_9TREE</name>
<reference evidence="1" key="1">
    <citation type="submission" date="2023-04" db="EMBL/GenBank/DDBJ databases">
        <title>Draft Genome sequencing of Naganishia species isolated from polar environments using Oxford Nanopore Technology.</title>
        <authorList>
            <person name="Leo P."/>
            <person name="Venkateswaran K."/>
        </authorList>
    </citation>
    <scope>NUCLEOTIDE SEQUENCE</scope>
    <source>
        <strain evidence="1">DBVPG 5303</strain>
    </source>
</reference>
<sequence>MAVDQDGFPLHQHQQQYGGYERPSFPSAPPSYQTNKLSETDSQRQSHDDPIHPASLAYPPPAPQPSTTSTFSSLNPLTSPDADAGGGHTDTPLLRRLSQRLSLLSPAGAGGEYKTYEQLAEEDRTLDAEEKAMLKRGMFNWSEMRNWRFWIRKEWWGWYILLVVCLLFGHEIVMILCGVVWGLWFGFLIVSIGTFLGEMGNFYAFKTCFRARAAKLERKNMNYALLAHVVREGGLKIAVMARLSAIPGHFTTVVFSTCGMSVWMFAIGTILSLPKNLAIVYLGVALGSTDESSSSKTVEYTVIAVSFLFSILAAWYIYWYMNKSRLVVWRLHRANLEKKGVGLEEIPEDPTGYEVNPEYQRGKLLEGESDDMRDPIMFDARTAMTATGHNGARSASARPLIDSEMDVTAHTLDPYSDDYPTTAFPHAVPMAPPPGSEHLYRAASDASTVYFSAERNTASAMTPNGGGYLDPPTTAFPVPQPYAPPTEQVRSKGIQLVDPGYGGGGRI</sequence>
<organism evidence="1 2">
    <name type="scientific">Naganishia onofrii</name>
    <dbReference type="NCBI Taxonomy" id="1851511"/>
    <lineage>
        <taxon>Eukaryota</taxon>
        <taxon>Fungi</taxon>
        <taxon>Dikarya</taxon>
        <taxon>Basidiomycota</taxon>
        <taxon>Agaricomycotina</taxon>
        <taxon>Tremellomycetes</taxon>
        <taxon>Filobasidiales</taxon>
        <taxon>Filobasidiaceae</taxon>
        <taxon>Naganishia</taxon>
    </lineage>
</organism>
<evidence type="ECO:0000313" key="1">
    <source>
        <dbReference type="EMBL" id="KAJ9122777.1"/>
    </source>
</evidence>
<evidence type="ECO:0000313" key="2">
    <source>
        <dbReference type="Proteomes" id="UP001234202"/>
    </source>
</evidence>
<comment type="caution">
    <text evidence="1">The sequence shown here is derived from an EMBL/GenBank/DDBJ whole genome shotgun (WGS) entry which is preliminary data.</text>
</comment>
<dbReference type="Proteomes" id="UP001234202">
    <property type="component" value="Unassembled WGS sequence"/>
</dbReference>
<gene>
    <name evidence="1" type="ORF">QFC24_004208</name>
</gene>
<keyword evidence="2" id="KW-1185">Reference proteome</keyword>
<dbReference type="EMBL" id="JASBWV010000014">
    <property type="protein sequence ID" value="KAJ9122777.1"/>
    <property type="molecule type" value="Genomic_DNA"/>
</dbReference>
<proteinExistence type="predicted"/>
<accession>A0ACC2XJ78</accession>